<dbReference type="GO" id="GO:0016042">
    <property type="term" value="P:lipid catabolic process"/>
    <property type="evidence" value="ECO:0007669"/>
    <property type="project" value="UniProtKB-KW"/>
</dbReference>
<evidence type="ECO:0000256" key="17">
    <source>
        <dbReference type="SAM" id="Phobius"/>
    </source>
</evidence>
<dbReference type="GO" id="GO:0051082">
    <property type="term" value="F:unfolded protein binding"/>
    <property type="evidence" value="ECO:0007669"/>
    <property type="project" value="InterPro"/>
</dbReference>
<dbReference type="RefSeq" id="WP_104322626.1">
    <property type="nucleotide sequence ID" value="NZ_PSSX01000014.1"/>
</dbReference>
<comment type="similarity">
    <text evidence="3">Belongs to the lipase chaperone family.</text>
</comment>
<dbReference type="InterPro" id="IPR004961">
    <property type="entry name" value="Lipase_chaperone"/>
</dbReference>
<evidence type="ECO:0000313" key="19">
    <source>
        <dbReference type="Proteomes" id="UP000239917"/>
    </source>
</evidence>
<gene>
    <name evidence="18" type="ORF">KEHDKFFH_14545</name>
</gene>
<dbReference type="Proteomes" id="UP000239917">
    <property type="component" value="Unassembled WGS sequence"/>
</dbReference>
<keyword evidence="8" id="KW-0442">Lipid degradation</keyword>
<keyword evidence="5" id="KW-1003">Cell membrane</keyword>
<dbReference type="OrthoDB" id="7025807at2"/>
<evidence type="ECO:0000256" key="9">
    <source>
        <dbReference type="ARBA" id="ARBA00022989"/>
    </source>
</evidence>
<proteinExistence type="inferred from homology"/>
<organism evidence="18 19">
    <name type="scientific">Marinobacter maroccanus</name>
    <dbReference type="NCBI Taxonomy" id="2055143"/>
    <lineage>
        <taxon>Bacteria</taxon>
        <taxon>Pseudomonadati</taxon>
        <taxon>Pseudomonadota</taxon>
        <taxon>Gammaproteobacteria</taxon>
        <taxon>Pseudomonadales</taxon>
        <taxon>Marinobacteraceae</taxon>
        <taxon>Marinobacter</taxon>
    </lineage>
</organism>
<evidence type="ECO:0000256" key="12">
    <source>
        <dbReference type="ARBA" id="ARBA00023186"/>
    </source>
</evidence>
<dbReference type="Pfam" id="PF03280">
    <property type="entry name" value="Lipase_chap"/>
    <property type="match status" value="1"/>
</dbReference>
<dbReference type="GO" id="GO:0005886">
    <property type="term" value="C:plasma membrane"/>
    <property type="evidence" value="ECO:0007669"/>
    <property type="project" value="UniProtKB-SubCell"/>
</dbReference>
<keyword evidence="10" id="KW-0443">Lipid metabolism</keyword>
<evidence type="ECO:0000256" key="14">
    <source>
        <dbReference type="ARBA" id="ARBA00031542"/>
    </source>
</evidence>
<feature type="compositionally biased region" description="Polar residues" evidence="16">
    <location>
        <begin position="45"/>
        <end position="61"/>
    </location>
</feature>
<evidence type="ECO:0000256" key="10">
    <source>
        <dbReference type="ARBA" id="ARBA00023098"/>
    </source>
</evidence>
<dbReference type="GO" id="GO:0006457">
    <property type="term" value="P:protein folding"/>
    <property type="evidence" value="ECO:0007669"/>
    <property type="project" value="InterPro"/>
</dbReference>
<evidence type="ECO:0000256" key="5">
    <source>
        <dbReference type="ARBA" id="ARBA00022475"/>
    </source>
</evidence>
<evidence type="ECO:0000256" key="4">
    <source>
        <dbReference type="ARBA" id="ARBA00019692"/>
    </source>
</evidence>
<evidence type="ECO:0000256" key="6">
    <source>
        <dbReference type="ARBA" id="ARBA00022519"/>
    </source>
</evidence>
<evidence type="ECO:0000313" key="18">
    <source>
        <dbReference type="EMBL" id="PPI83448.1"/>
    </source>
</evidence>
<keyword evidence="19" id="KW-1185">Reference proteome</keyword>
<evidence type="ECO:0000256" key="7">
    <source>
        <dbReference type="ARBA" id="ARBA00022692"/>
    </source>
</evidence>
<feature type="transmembrane region" description="Helical" evidence="17">
    <location>
        <begin position="12"/>
        <end position="30"/>
    </location>
</feature>
<protein>
    <recommendedName>
        <fullName evidence="4">Lipase chaperone</fullName>
    </recommendedName>
    <alternativeName>
        <fullName evidence="15">Lipase foldase</fullName>
    </alternativeName>
    <alternativeName>
        <fullName evidence="13">Lipase helper protein</fullName>
    </alternativeName>
    <alternativeName>
        <fullName evidence="14">Lipase modulator</fullName>
    </alternativeName>
</protein>
<keyword evidence="6" id="KW-0997">Cell inner membrane</keyword>
<evidence type="ECO:0000256" key="15">
    <source>
        <dbReference type="ARBA" id="ARBA00033028"/>
    </source>
</evidence>
<evidence type="ECO:0000256" key="1">
    <source>
        <dbReference type="ARBA" id="ARBA00003280"/>
    </source>
</evidence>
<evidence type="ECO:0000256" key="11">
    <source>
        <dbReference type="ARBA" id="ARBA00023136"/>
    </source>
</evidence>
<keyword evidence="11 17" id="KW-0472">Membrane</keyword>
<accession>A0A2S5Z806</accession>
<keyword evidence="12" id="KW-0143">Chaperone</keyword>
<dbReference type="SUPFAM" id="SSF158855">
    <property type="entry name" value="Lipase chaperone-like"/>
    <property type="match status" value="1"/>
</dbReference>
<dbReference type="AlphaFoldDB" id="A0A2S5Z806"/>
<evidence type="ECO:0000256" key="3">
    <source>
        <dbReference type="ARBA" id="ARBA00010358"/>
    </source>
</evidence>
<reference evidence="18 19" key="1">
    <citation type="submission" date="2018-01" db="EMBL/GenBank/DDBJ databases">
        <title>Complete genome sequences of the type strains of Marinobacter flavimaris and Marinobacter maroccanus.</title>
        <authorList>
            <person name="Palau M."/>
            <person name="Boujida N."/>
            <person name="Manresa A."/>
            <person name="Minana-Galbis D."/>
        </authorList>
    </citation>
    <scope>NUCLEOTIDE SEQUENCE [LARGE SCALE GENOMIC DNA]</scope>
    <source>
        <strain evidence="18 19">N4</strain>
    </source>
</reference>
<name>A0A2S5Z806_9GAMM</name>
<evidence type="ECO:0000256" key="13">
    <source>
        <dbReference type="ARBA" id="ARBA00030948"/>
    </source>
</evidence>
<evidence type="ECO:0000256" key="8">
    <source>
        <dbReference type="ARBA" id="ARBA00022963"/>
    </source>
</evidence>
<evidence type="ECO:0000256" key="16">
    <source>
        <dbReference type="SAM" id="MobiDB-lite"/>
    </source>
</evidence>
<keyword evidence="9 17" id="KW-1133">Transmembrane helix</keyword>
<evidence type="ECO:0000256" key="2">
    <source>
        <dbReference type="ARBA" id="ARBA00004383"/>
    </source>
</evidence>
<sequence>MKRTSIEPRRWLFPSALSAILAGSGLWYGLTGTPQTETGMAASVPSPSATLADSTGPSLGSSGKLATDNVAQGPEHAATPDSLGPQPFAASLSGTEIDGALTADENGELVINLQVRDFFDYFLSTVGEVSPETAIQQIEAMARTHLPEPASSQALTLLDEYLAYKQASLQVMQTRLDPARAGNPGYQLGALGDALAQLKQLRAATFSSETHQAFFGLEEAYSEYTLATLAIQQRTDLSDQGKQALVQWHRNQLPEQLRTTEQHLHASTRQQQARTAAIESASSPEAAGRQLAELGVNQDGVESVVSYLKQREQFNQRFQDFRKAMDQTDSSGLAEADLEKQRQALLERHFPQEQDRTWARLKMLGNG</sequence>
<feature type="region of interest" description="Disordered" evidence="16">
    <location>
        <begin position="38"/>
        <end position="85"/>
    </location>
</feature>
<comment type="function">
    <text evidence="1">May be involved in the folding of the extracellular lipase during its passage through the periplasm.</text>
</comment>
<dbReference type="EMBL" id="PSSX01000014">
    <property type="protein sequence ID" value="PPI83448.1"/>
    <property type="molecule type" value="Genomic_DNA"/>
</dbReference>
<comment type="subcellular location">
    <subcellularLocation>
        <location evidence="2">Cell inner membrane</location>
        <topology evidence="2">Single-pass membrane protein</topology>
        <orientation evidence="2">Periplasmic side</orientation>
    </subcellularLocation>
</comment>
<comment type="caution">
    <text evidence="18">The sequence shown here is derived from an EMBL/GenBank/DDBJ whole genome shotgun (WGS) entry which is preliminary data.</text>
</comment>
<keyword evidence="7 17" id="KW-0812">Transmembrane</keyword>